<evidence type="ECO:0000313" key="3">
    <source>
        <dbReference type="Proteomes" id="UP001595526"/>
    </source>
</evidence>
<sequence>MIRQIGKKTGSIPKAVKQLMLDAWNKQQWIYDRLDDKWYTPEEFKTKWSVLVTDYNLGRFVARSPELGIAESLENLRRALERAEEFQKKLEAYYEVGLRRK</sequence>
<keyword evidence="1" id="KW-0175">Coiled coil</keyword>
<name>A0ABV7JJ99_9SPHI</name>
<organism evidence="2 3">
    <name type="scientific">Parapedobacter deserti</name>
    <dbReference type="NCBI Taxonomy" id="1912957"/>
    <lineage>
        <taxon>Bacteria</taxon>
        <taxon>Pseudomonadati</taxon>
        <taxon>Bacteroidota</taxon>
        <taxon>Sphingobacteriia</taxon>
        <taxon>Sphingobacteriales</taxon>
        <taxon>Sphingobacteriaceae</taxon>
        <taxon>Parapedobacter</taxon>
    </lineage>
</organism>
<evidence type="ECO:0000256" key="1">
    <source>
        <dbReference type="SAM" id="Coils"/>
    </source>
</evidence>
<dbReference type="Proteomes" id="UP001595526">
    <property type="component" value="Unassembled WGS sequence"/>
</dbReference>
<evidence type="ECO:0000313" key="2">
    <source>
        <dbReference type="EMBL" id="MFC3198121.1"/>
    </source>
</evidence>
<dbReference type="EMBL" id="JBHRTA010000031">
    <property type="protein sequence ID" value="MFC3198121.1"/>
    <property type="molecule type" value="Genomic_DNA"/>
</dbReference>
<reference evidence="3" key="1">
    <citation type="journal article" date="2019" name="Int. J. Syst. Evol. Microbiol.">
        <title>The Global Catalogue of Microorganisms (GCM) 10K type strain sequencing project: providing services to taxonomists for standard genome sequencing and annotation.</title>
        <authorList>
            <consortium name="The Broad Institute Genomics Platform"/>
            <consortium name="The Broad Institute Genome Sequencing Center for Infectious Disease"/>
            <person name="Wu L."/>
            <person name="Ma J."/>
        </authorList>
    </citation>
    <scope>NUCLEOTIDE SEQUENCE [LARGE SCALE GENOMIC DNA]</scope>
    <source>
        <strain evidence="3">KCTC 52416</strain>
    </source>
</reference>
<proteinExistence type="predicted"/>
<comment type="caution">
    <text evidence="2">The sequence shown here is derived from an EMBL/GenBank/DDBJ whole genome shotgun (WGS) entry which is preliminary data.</text>
</comment>
<dbReference type="RefSeq" id="WP_379022482.1">
    <property type="nucleotide sequence ID" value="NZ_JBHRTA010000031.1"/>
</dbReference>
<protein>
    <submittedName>
        <fullName evidence="2">Uncharacterized protein</fullName>
    </submittedName>
</protein>
<keyword evidence="3" id="KW-1185">Reference proteome</keyword>
<gene>
    <name evidence="2" type="ORF">ACFOET_10915</name>
</gene>
<accession>A0ABV7JJ99</accession>
<feature type="coiled-coil region" evidence="1">
    <location>
        <begin position="69"/>
        <end position="96"/>
    </location>
</feature>